<dbReference type="InterPro" id="IPR015797">
    <property type="entry name" value="NUDIX_hydrolase-like_dom_sf"/>
</dbReference>
<dbReference type="CDD" id="cd02883">
    <property type="entry name" value="NUDIX_Hydrolase"/>
    <property type="match status" value="1"/>
</dbReference>
<evidence type="ECO:0000259" key="3">
    <source>
        <dbReference type="PROSITE" id="PS51462"/>
    </source>
</evidence>
<dbReference type="AlphaFoldDB" id="A0A6J7RJ75"/>
<dbReference type="Pfam" id="PF00293">
    <property type="entry name" value="NUDIX"/>
    <property type="match status" value="1"/>
</dbReference>
<dbReference type="Gene3D" id="3.90.79.10">
    <property type="entry name" value="Nucleoside Triphosphate Pyrophosphohydrolase"/>
    <property type="match status" value="1"/>
</dbReference>
<feature type="domain" description="Nudix hydrolase" evidence="3">
    <location>
        <begin position="1"/>
        <end position="133"/>
    </location>
</feature>
<dbReference type="GO" id="GO:0016787">
    <property type="term" value="F:hydrolase activity"/>
    <property type="evidence" value="ECO:0007669"/>
    <property type="project" value="UniProtKB-KW"/>
</dbReference>
<gene>
    <name evidence="4" type="ORF">UFOPK2683_00983</name>
    <name evidence="5" type="ORF">UFOPK3605_00959</name>
    <name evidence="6" type="ORF">UFOPK3897_01478</name>
    <name evidence="7" type="ORF">UFOPK4121_01158</name>
</gene>
<dbReference type="EMBL" id="CAFBMM010000044">
    <property type="protein sequence ID" value="CAB4908808.1"/>
    <property type="molecule type" value="Genomic_DNA"/>
</dbReference>
<dbReference type="PROSITE" id="PS51462">
    <property type="entry name" value="NUDIX"/>
    <property type="match status" value="1"/>
</dbReference>
<dbReference type="PANTHER" id="PTHR43046">
    <property type="entry name" value="GDP-MANNOSE MANNOSYL HYDROLASE"/>
    <property type="match status" value="1"/>
</dbReference>
<sequence>MRKWQVGGALVEDATGVLLVRNQRRDGRLDWSPPGGVIDSSDDSLIAGLTREVVEETGLRVTKWEGPIYRVEVVAPEMDWHLQVEVHRALEFDGEIRLDDPDGIVDEAAFFSPRQCCSLLEQGARWLHEPISEWLEERWAVNDIRHYRYEARGSDRTSLVVERAFDL</sequence>
<organism evidence="7">
    <name type="scientific">freshwater metagenome</name>
    <dbReference type="NCBI Taxonomy" id="449393"/>
    <lineage>
        <taxon>unclassified sequences</taxon>
        <taxon>metagenomes</taxon>
        <taxon>ecological metagenomes</taxon>
    </lineage>
</organism>
<evidence type="ECO:0000256" key="2">
    <source>
        <dbReference type="ARBA" id="ARBA00022801"/>
    </source>
</evidence>
<dbReference type="InterPro" id="IPR000086">
    <property type="entry name" value="NUDIX_hydrolase_dom"/>
</dbReference>
<reference evidence="7" key="1">
    <citation type="submission" date="2020-05" db="EMBL/GenBank/DDBJ databases">
        <authorList>
            <person name="Chiriac C."/>
            <person name="Salcher M."/>
            <person name="Ghai R."/>
            <person name="Kavagutti S V."/>
        </authorList>
    </citation>
    <scope>NUCLEOTIDE SEQUENCE</scope>
</reference>
<evidence type="ECO:0000313" key="5">
    <source>
        <dbReference type="EMBL" id="CAB4908808.1"/>
    </source>
</evidence>
<accession>A0A6J7RJ75</accession>
<evidence type="ECO:0000313" key="6">
    <source>
        <dbReference type="EMBL" id="CAB4986776.1"/>
    </source>
</evidence>
<dbReference type="PANTHER" id="PTHR43046:SF14">
    <property type="entry name" value="MUTT_NUDIX FAMILY PROTEIN"/>
    <property type="match status" value="1"/>
</dbReference>
<proteinExistence type="predicted"/>
<evidence type="ECO:0000313" key="7">
    <source>
        <dbReference type="EMBL" id="CAB5028744.1"/>
    </source>
</evidence>
<comment type="cofactor">
    <cofactor evidence="1">
        <name>Mg(2+)</name>
        <dbReference type="ChEBI" id="CHEBI:18420"/>
    </cofactor>
</comment>
<name>A0A6J7RJ75_9ZZZZ</name>
<dbReference type="EMBL" id="CAFBPQ010000039">
    <property type="protein sequence ID" value="CAB5028744.1"/>
    <property type="molecule type" value="Genomic_DNA"/>
</dbReference>
<keyword evidence="2" id="KW-0378">Hydrolase</keyword>
<dbReference type="EMBL" id="CAFBOF010000050">
    <property type="protein sequence ID" value="CAB4986776.1"/>
    <property type="molecule type" value="Genomic_DNA"/>
</dbReference>
<evidence type="ECO:0000256" key="1">
    <source>
        <dbReference type="ARBA" id="ARBA00001946"/>
    </source>
</evidence>
<protein>
    <submittedName>
        <fullName evidence="7">Unannotated protein</fullName>
    </submittedName>
</protein>
<dbReference type="SUPFAM" id="SSF55811">
    <property type="entry name" value="Nudix"/>
    <property type="match status" value="1"/>
</dbReference>
<dbReference type="EMBL" id="CAEZYK010000052">
    <property type="protein sequence ID" value="CAB4726041.1"/>
    <property type="molecule type" value="Genomic_DNA"/>
</dbReference>
<evidence type="ECO:0000313" key="4">
    <source>
        <dbReference type="EMBL" id="CAB4726041.1"/>
    </source>
</evidence>